<dbReference type="GO" id="GO:0004499">
    <property type="term" value="F:N,N-dimethylaniline monooxygenase activity"/>
    <property type="evidence" value="ECO:0007669"/>
    <property type="project" value="InterPro"/>
</dbReference>
<evidence type="ECO:0000256" key="2">
    <source>
        <dbReference type="ARBA" id="ARBA00022630"/>
    </source>
</evidence>
<reference evidence="5 6" key="1">
    <citation type="submission" date="2014-02" db="EMBL/GenBank/DDBJ databases">
        <title>Transposable element dynamics among asymbiotic and ectomycorrhizal Amanita fungi.</title>
        <authorList>
            <consortium name="DOE Joint Genome Institute"/>
            <person name="Hess J."/>
            <person name="Skrede I."/>
            <person name="Wolfe B."/>
            <person name="LaButti K."/>
            <person name="Ohm R.A."/>
            <person name="Grigoriev I.V."/>
            <person name="Pringle A."/>
        </authorList>
    </citation>
    <scope>NUCLEOTIDE SEQUENCE [LARGE SCALE GENOMIC DNA]</scope>
    <source>
        <strain evidence="5 6">SKay4041</strain>
    </source>
</reference>
<dbReference type="Proteomes" id="UP000242287">
    <property type="component" value="Unassembled WGS sequence"/>
</dbReference>
<proteinExistence type="inferred from homology"/>
<dbReference type="PRINTS" id="PR00368">
    <property type="entry name" value="FADPNR"/>
</dbReference>
<dbReference type="InterPro" id="IPR020946">
    <property type="entry name" value="Flavin_mOase-like"/>
</dbReference>
<sequence length="542" mass="61343">MATSPPKIVVIGAGCGGITFAIGLKHKLGFHNFTIYERGPTLGGTWRENVYPGCSSDVPMHFFSLSTDLHDWPSTHGLQDEIFEYWHHLGNKYDIGQHIVFNHQVVAAEWDDQKQLHRISLKNTISGETSETEAQILISATGVLDIPRWPDYPGLDSFKGTIFHSARWEKDVSLKGKRVAVIGNGPSAIQFVPKISEDLTTNVINFCRTPSWVIPSMRHKYPTTFRWLLRNVPGLIRLVRLGYFLQFELAYWLVFSNSVTRRFLQQLSKLYMLSAAPVKYHDKILPKHQLGCKRLLFDTGYLESLHRPNVSICWDGIKEIVDDGIITTNEEKQTFDVIILATGFMADAFATTIRGRNQQTVNEYYKASGGPKAYLGTSMPGFPNFYTLFGPNTATGHTSVIYSLEIQTDYVLQLIKPVLENKVSSFEVKAAAADEYNEKIHNKLASSVFVQCVSWYRTGGNGKITNIFPGPAMLFWWWLRKPIWNHYVAFNGQKWQAERRAHTRTFLIRAAALALLALGISYSGFKGTRETFSKLLPFSNSI</sequence>
<dbReference type="PANTHER" id="PTHR42877:SF4">
    <property type="entry name" value="FAD_NAD(P)-BINDING DOMAIN-CONTAINING PROTEIN-RELATED"/>
    <property type="match status" value="1"/>
</dbReference>
<keyword evidence="6" id="KW-1185">Reference proteome</keyword>
<dbReference type="SUPFAM" id="SSF51905">
    <property type="entry name" value="FAD/NAD(P)-binding domain"/>
    <property type="match status" value="1"/>
</dbReference>
<dbReference type="Pfam" id="PF00743">
    <property type="entry name" value="FMO-like"/>
    <property type="match status" value="1"/>
</dbReference>
<gene>
    <name evidence="5" type="ORF">AMATHDRAFT_54678</name>
</gene>
<dbReference type="GO" id="GO:0050661">
    <property type="term" value="F:NADP binding"/>
    <property type="evidence" value="ECO:0007669"/>
    <property type="project" value="InterPro"/>
</dbReference>
<protein>
    <submittedName>
        <fullName evidence="5">Uncharacterized protein</fullName>
    </submittedName>
</protein>
<dbReference type="EMBL" id="KZ301973">
    <property type="protein sequence ID" value="PFH53522.1"/>
    <property type="molecule type" value="Genomic_DNA"/>
</dbReference>
<evidence type="ECO:0000313" key="5">
    <source>
        <dbReference type="EMBL" id="PFH53522.1"/>
    </source>
</evidence>
<evidence type="ECO:0000256" key="3">
    <source>
        <dbReference type="ARBA" id="ARBA00022827"/>
    </source>
</evidence>
<dbReference type="Gene3D" id="3.50.50.60">
    <property type="entry name" value="FAD/NAD(P)-binding domain"/>
    <property type="match status" value="2"/>
</dbReference>
<dbReference type="GO" id="GO:0050660">
    <property type="term" value="F:flavin adenine dinucleotide binding"/>
    <property type="evidence" value="ECO:0007669"/>
    <property type="project" value="InterPro"/>
</dbReference>
<keyword evidence="4" id="KW-0560">Oxidoreductase</keyword>
<evidence type="ECO:0000256" key="4">
    <source>
        <dbReference type="ARBA" id="ARBA00023002"/>
    </source>
</evidence>
<dbReference type="STRING" id="703135.A0A2A9NZU8"/>
<keyword evidence="2" id="KW-0285">Flavoprotein</keyword>
<dbReference type="AlphaFoldDB" id="A0A2A9NZU8"/>
<keyword evidence="3" id="KW-0274">FAD</keyword>
<name>A0A2A9NZU8_9AGAR</name>
<dbReference type="InterPro" id="IPR051209">
    <property type="entry name" value="FAD-bind_Monooxygenase_sf"/>
</dbReference>
<comment type="similarity">
    <text evidence="1">Belongs to the FAD-binding monooxygenase family.</text>
</comment>
<dbReference type="PANTHER" id="PTHR42877">
    <property type="entry name" value="L-ORNITHINE N(5)-MONOOXYGENASE-RELATED"/>
    <property type="match status" value="1"/>
</dbReference>
<evidence type="ECO:0000313" key="6">
    <source>
        <dbReference type="Proteomes" id="UP000242287"/>
    </source>
</evidence>
<evidence type="ECO:0000256" key="1">
    <source>
        <dbReference type="ARBA" id="ARBA00010139"/>
    </source>
</evidence>
<dbReference type="OrthoDB" id="74360at2759"/>
<accession>A0A2A9NZU8</accession>
<dbReference type="InterPro" id="IPR036188">
    <property type="entry name" value="FAD/NAD-bd_sf"/>
</dbReference>
<organism evidence="5 6">
    <name type="scientific">Amanita thiersii Skay4041</name>
    <dbReference type="NCBI Taxonomy" id="703135"/>
    <lineage>
        <taxon>Eukaryota</taxon>
        <taxon>Fungi</taxon>
        <taxon>Dikarya</taxon>
        <taxon>Basidiomycota</taxon>
        <taxon>Agaricomycotina</taxon>
        <taxon>Agaricomycetes</taxon>
        <taxon>Agaricomycetidae</taxon>
        <taxon>Agaricales</taxon>
        <taxon>Pluteineae</taxon>
        <taxon>Amanitaceae</taxon>
        <taxon>Amanita</taxon>
    </lineage>
</organism>